<dbReference type="AlphaFoldDB" id="A0A1M7YLB0"/>
<accession>A0A1M7YLB0</accession>
<dbReference type="RefSeq" id="WP_073590731.1">
    <property type="nucleotide sequence ID" value="NZ_FRFD01000013.1"/>
</dbReference>
<gene>
    <name evidence="1" type="ORF">SAMN02745217_04102</name>
</gene>
<evidence type="ECO:0000313" key="2">
    <source>
        <dbReference type="Proteomes" id="UP000184612"/>
    </source>
</evidence>
<name>A0A1M7YLB0_9FIRM</name>
<evidence type="ECO:0000313" key="1">
    <source>
        <dbReference type="EMBL" id="SHO53395.1"/>
    </source>
</evidence>
<protein>
    <submittedName>
        <fullName evidence="1">Uncharacterized protein</fullName>
    </submittedName>
</protein>
<sequence>MDRRDLYTFYRVTKTRIQAFKVSGDYISSLEKVIEDGSRVQDDIIARRKMIAAKYILVFHKIITADVTTAMLIVLDDISDLADGYSKVTTYYLNNNWEMRRLLKQVEECMQTALDFLMDLISAYIVDISTDNKNDELFDRAIAFLEDQKPNFDINVELADYYKKTVAFYRFYVNTCRMAIVGNDVSLLNHIALITSACLIIHCSTMADNLAFDNYNDKEQCPFL</sequence>
<dbReference type="STRING" id="1121345.SAMN02745217_04102"/>
<dbReference type="EMBL" id="FRFD01000013">
    <property type="protein sequence ID" value="SHO53395.1"/>
    <property type="molecule type" value="Genomic_DNA"/>
</dbReference>
<organism evidence="1 2">
    <name type="scientific">Anaerocolumna xylanovorans DSM 12503</name>
    <dbReference type="NCBI Taxonomy" id="1121345"/>
    <lineage>
        <taxon>Bacteria</taxon>
        <taxon>Bacillati</taxon>
        <taxon>Bacillota</taxon>
        <taxon>Clostridia</taxon>
        <taxon>Lachnospirales</taxon>
        <taxon>Lachnospiraceae</taxon>
        <taxon>Anaerocolumna</taxon>
    </lineage>
</organism>
<proteinExistence type="predicted"/>
<keyword evidence="2" id="KW-1185">Reference proteome</keyword>
<reference evidence="1 2" key="1">
    <citation type="submission" date="2016-12" db="EMBL/GenBank/DDBJ databases">
        <authorList>
            <person name="Song W.-J."/>
            <person name="Kurnit D.M."/>
        </authorList>
    </citation>
    <scope>NUCLEOTIDE SEQUENCE [LARGE SCALE GENOMIC DNA]</scope>
    <source>
        <strain evidence="1 2">DSM 12503</strain>
    </source>
</reference>
<dbReference type="Proteomes" id="UP000184612">
    <property type="component" value="Unassembled WGS sequence"/>
</dbReference>